<evidence type="ECO:0000256" key="2">
    <source>
        <dbReference type="ARBA" id="ARBA00022676"/>
    </source>
</evidence>
<dbReference type="Pfam" id="PF04577">
    <property type="entry name" value="Glyco_transf_61"/>
    <property type="match status" value="1"/>
</dbReference>
<protein>
    <recommendedName>
        <fullName evidence="5">Glycosyltransferase 61 catalytic domain-containing protein</fullName>
    </recommendedName>
</protein>
<dbReference type="EMBL" id="CAUOFW020009502">
    <property type="protein sequence ID" value="CAK9186157.1"/>
    <property type="molecule type" value="Genomic_DNA"/>
</dbReference>
<keyword evidence="3" id="KW-0808">Transferase</keyword>
<gene>
    <name evidence="6" type="ORF">ILEXP_LOCUS56639</name>
</gene>
<comment type="caution">
    <text evidence="6">The sequence shown here is derived from an EMBL/GenBank/DDBJ whole genome shotgun (WGS) entry which is preliminary data.</text>
</comment>
<comment type="subcellular location">
    <subcellularLocation>
        <location evidence="1">Golgi apparatus membrane</location>
        <topology evidence="1">Single-pass type II membrane protein</topology>
    </subcellularLocation>
</comment>
<dbReference type="GO" id="GO:0016763">
    <property type="term" value="F:pentosyltransferase activity"/>
    <property type="evidence" value="ECO:0007669"/>
    <property type="project" value="UniProtKB-ARBA"/>
</dbReference>
<evidence type="ECO:0000313" key="7">
    <source>
        <dbReference type="Proteomes" id="UP001642360"/>
    </source>
</evidence>
<dbReference type="Proteomes" id="UP001642360">
    <property type="component" value="Unassembled WGS sequence"/>
</dbReference>
<evidence type="ECO:0000256" key="4">
    <source>
        <dbReference type="ARBA" id="ARBA00023180"/>
    </source>
</evidence>
<keyword evidence="2" id="KW-0328">Glycosyltransferase</keyword>
<name>A0ABC8UZU6_9AQUA</name>
<dbReference type="PANTHER" id="PTHR20961">
    <property type="entry name" value="GLYCOSYLTRANSFERASE"/>
    <property type="match status" value="1"/>
</dbReference>
<sequence>MKKKGSPIVALCLAMVLLFFLSGITLNFYGSYTSYSTKTRGFIHFHELLETTYGHKAHNHSSISLPWKGRWPRLVLTSHKISIGCVILNQDEAAKEVGFVVIVFEPTLNTPLRESCALMHSTHVIVGVHGAALTHSLFLCPGSVFVQVVPIGVERESDIFFGKSARELGLEYTECKIGVGESSLL</sequence>
<keyword evidence="4" id="KW-0325">Glycoprotein</keyword>
<dbReference type="InterPro" id="IPR049625">
    <property type="entry name" value="Glyco_transf_61_cat"/>
</dbReference>
<dbReference type="GO" id="GO:0000139">
    <property type="term" value="C:Golgi membrane"/>
    <property type="evidence" value="ECO:0007669"/>
    <property type="project" value="UniProtKB-SubCell"/>
</dbReference>
<reference evidence="6 7" key="1">
    <citation type="submission" date="2024-02" db="EMBL/GenBank/DDBJ databases">
        <authorList>
            <person name="Vignale AGUSTIN F."/>
            <person name="Sosa J E."/>
            <person name="Modenutti C."/>
        </authorList>
    </citation>
    <scope>NUCLEOTIDE SEQUENCE [LARGE SCALE GENOMIC DNA]</scope>
</reference>
<feature type="domain" description="Glycosyltransferase 61 catalytic" evidence="5">
    <location>
        <begin position="91"/>
        <end position="146"/>
    </location>
</feature>
<organism evidence="6 7">
    <name type="scientific">Ilex paraguariensis</name>
    <name type="common">yerba mate</name>
    <dbReference type="NCBI Taxonomy" id="185542"/>
    <lineage>
        <taxon>Eukaryota</taxon>
        <taxon>Viridiplantae</taxon>
        <taxon>Streptophyta</taxon>
        <taxon>Embryophyta</taxon>
        <taxon>Tracheophyta</taxon>
        <taxon>Spermatophyta</taxon>
        <taxon>Magnoliopsida</taxon>
        <taxon>eudicotyledons</taxon>
        <taxon>Gunneridae</taxon>
        <taxon>Pentapetalae</taxon>
        <taxon>asterids</taxon>
        <taxon>campanulids</taxon>
        <taxon>Aquifoliales</taxon>
        <taxon>Aquifoliaceae</taxon>
        <taxon>Ilex</taxon>
    </lineage>
</organism>
<accession>A0ABC8UZU6</accession>
<keyword evidence="7" id="KW-1185">Reference proteome</keyword>
<evidence type="ECO:0000256" key="1">
    <source>
        <dbReference type="ARBA" id="ARBA00004323"/>
    </source>
</evidence>
<evidence type="ECO:0000259" key="5">
    <source>
        <dbReference type="Pfam" id="PF04577"/>
    </source>
</evidence>
<evidence type="ECO:0000256" key="3">
    <source>
        <dbReference type="ARBA" id="ARBA00022679"/>
    </source>
</evidence>
<proteinExistence type="predicted"/>
<dbReference type="AlphaFoldDB" id="A0ABC8UZU6"/>
<dbReference type="InterPro" id="IPR007657">
    <property type="entry name" value="Glycosyltransferase_61"/>
</dbReference>
<dbReference type="PANTHER" id="PTHR20961:SF98">
    <property type="entry name" value="GLYCOSYLTRANSFERASE"/>
    <property type="match status" value="1"/>
</dbReference>
<evidence type="ECO:0000313" key="6">
    <source>
        <dbReference type="EMBL" id="CAK9186157.1"/>
    </source>
</evidence>